<evidence type="ECO:0000256" key="5">
    <source>
        <dbReference type="ARBA" id="ARBA00023136"/>
    </source>
</evidence>
<evidence type="ECO:0000256" key="1">
    <source>
        <dbReference type="ARBA" id="ARBA00004571"/>
    </source>
</evidence>
<keyword evidence="4" id="KW-0812">Transmembrane</keyword>
<evidence type="ECO:0000256" key="3">
    <source>
        <dbReference type="ARBA" id="ARBA00022452"/>
    </source>
</evidence>
<evidence type="ECO:0000256" key="2">
    <source>
        <dbReference type="ARBA" id="ARBA00022448"/>
    </source>
</evidence>
<organism evidence="8 9">
    <name type="scientific">Niabella yanshanensis</name>
    <dbReference type="NCBI Taxonomy" id="577386"/>
    <lineage>
        <taxon>Bacteria</taxon>
        <taxon>Pseudomonadati</taxon>
        <taxon>Bacteroidota</taxon>
        <taxon>Chitinophagia</taxon>
        <taxon>Chitinophagales</taxon>
        <taxon>Chitinophagaceae</taxon>
        <taxon>Niabella</taxon>
    </lineage>
</organism>
<evidence type="ECO:0008006" key="10">
    <source>
        <dbReference type="Google" id="ProtNLM"/>
    </source>
</evidence>
<dbReference type="SUPFAM" id="SSF56935">
    <property type="entry name" value="Porins"/>
    <property type="match status" value="1"/>
</dbReference>
<dbReference type="RefSeq" id="WP_114789626.1">
    <property type="nucleotide sequence ID" value="NZ_CP139960.1"/>
</dbReference>
<reference evidence="8 9" key="1">
    <citation type="submission" date="2023-12" db="EMBL/GenBank/DDBJ databases">
        <title>Genome sequencing and assembly of bacterial species from a model synthetic community.</title>
        <authorList>
            <person name="Hogle S.L."/>
        </authorList>
    </citation>
    <scope>NUCLEOTIDE SEQUENCE [LARGE SCALE GENOMIC DNA]</scope>
    <source>
        <strain evidence="8 9">HAMBI_3031</strain>
    </source>
</reference>
<dbReference type="InterPro" id="IPR036942">
    <property type="entry name" value="Beta-barrel_TonB_sf"/>
</dbReference>
<dbReference type="EMBL" id="CP139960">
    <property type="protein sequence ID" value="WQD40244.1"/>
    <property type="molecule type" value="Genomic_DNA"/>
</dbReference>
<dbReference type="Proteomes" id="UP001325680">
    <property type="component" value="Chromosome"/>
</dbReference>
<keyword evidence="2" id="KW-0813">Transport</keyword>
<feature type="chain" id="PRO_5045506110" description="TonB-dependent receptor" evidence="7">
    <location>
        <begin position="21"/>
        <end position="665"/>
    </location>
</feature>
<feature type="signal peptide" evidence="7">
    <location>
        <begin position="1"/>
        <end position="20"/>
    </location>
</feature>
<dbReference type="PANTHER" id="PTHR30069">
    <property type="entry name" value="TONB-DEPENDENT OUTER MEMBRANE RECEPTOR"/>
    <property type="match status" value="1"/>
</dbReference>
<keyword evidence="7" id="KW-0732">Signal</keyword>
<keyword evidence="5" id="KW-0472">Membrane</keyword>
<evidence type="ECO:0000256" key="7">
    <source>
        <dbReference type="SAM" id="SignalP"/>
    </source>
</evidence>
<dbReference type="PANTHER" id="PTHR30069:SF40">
    <property type="entry name" value="TONB-DEPENDENT RECEPTOR NMB0964-RELATED"/>
    <property type="match status" value="1"/>
</dbReference>
<comment type="subcellular location">
    <subcellularLocation>
        <location evidence="1">Cell outer membrane</location>
        <topology evidence="1">Multi-pass membrane protein</topology>
    </subcellularLocation>
</comment>
<gene>
    <name evidence="8" type="ORF">U0035_08815</name>
</gene>
<sequence length="665" mass="74523">MKLFFLGSLLYLCIPLISKAQQDSLVTGDSSSHQLANVIVIAQQNLANKKTKVLSSLDSYLESDHSINMIKRGAYAWEPLLNGMATERSIVTIDGMRIYGACTDKMDPVTSYVEITNLNKINIHSGQSGSANGTTIAGSIDLVRRQSGFTNKGLNGLVFSGLETSNMQKITGTTLQYANSHFFSDIDFTYRDADNYKAGGGGEIQYSQFTKYNISGTAGWKPNEHEELTASLIYDKATDVGYPALPMDVSLAEALIGSVQYERHGLTSTIQHWATKLYYNTVTHIMDDTKRPVVPIRMDMPGYTKTRGFYSKLSGATHNHSWRLNLSGHYNTSYAEMTMYANNPAEKDMFMLTWPGINTMYSGLFAEDKISLTDHFNAAVTLGTGLHHNIIKSDFGRQSLAIFYPGMQQSKTRWLKNLSTELQYHRSGWQYSLEAGYGERAPSVSEGYGFYLFNSFDQFDYIGKPDMKNEKSLELHAESSHISSRFNFKAQASYFHIFDYIIGKPNPEFSPMTIGANGIKVYEQLPAATIINTSIDAGYRLPYHLLLSGKATYRRGRSGGLNLPLIQPFSYGTTLQYQHQLFIAEVSAEGALKQTKYSPEFGETAARAYALFNISASRQFNLQNQKITVKAGVENLLDEYYSTFADWNRIPRMGRNIFINLLYSF</sequence>
<evidence type="ECO:0000313" key="8">
    <source>
        <dbReference type="EMBL" id="WQD40244.1"/>
    </source>
</evidence>
<proteinExistence type="predicted"/>
<keyword evidence="3" id="KW-1134">Transmembrane beta strand</keyword>
<dbReference type="Gene3D" id="2.40.170.20">
    <property type="entry name" value="TonB-dependent receptor, beta-barrel domain"/>
    <property type="match status" value="1"/>
</dbReference>
<accession>A0ABZ0WC66</accession>
<name>A0ABZ0WC66_9BACT</name>
<evidence type="ECO:0000313" key="9">
    <source>
        <dbReference type="Proteomes" id="UP001325680"/>
    </source>
</evidence>
<protein>
    <recommendedName>
        <fullName evidence="10">TonB-dependent receptor</fullName>
    </recommendedName>
</protein>
<keyword evidence="9" id="KW-1185">Reference proteome</keyword>
<evidence type="ECO:0000256" key="6">
    <source>
        <dbReference type="ARBA" id="ARBA00023237"/>
    </source>
</evidence>
<dbReference type="InterPro" id="IPR039426">
    <property type="entry name" value="TonB-dep_rcpt-like"/>
</dbReference>
<keyword evidence="6" id="KW-0998">Cell outer membrane</keyword>
<evidence type="ECO:0000256" key="4">
    <source>
        <dbReference type="ARBA" id="ARBA00022692"/>
    </source>
</evidence>